<reference evidence="7 8" key="1">
    <citation type="submission" date="2018-05" db="EMBL/GenBank/DDBJ databases">
        <authorList>
            <person name="Datahose"/>
        </authorList>
    </citation>
    <scope>NUCLEOTIDE SEQUENCE</scope>
</reference>
<keyword evidence="3" id="KW-0560">Oxidoreductase</keyword>
<reference evidence="7" key="4">
    <citation type="submission" date="2025-09" db="UniProtKB">
        <authorList>
            <consortium name="Ensembl"/>
        </authorList>
    </citation>
    <scope>IDENTIFICATION</scope>
</reference>
<protein>
    <submittedName>
        <fullName evidence="7">Uncharacterized protein</fullName>
    </submittedName>
</protein>
<keyword evidence="2" id="KW-0521">NADP</keyword>
<evidence type="ECO:0000256" key="4">
    <source>
        <dbReference type="ARBA" id="ARBA00023027"/>
    </source>
</evidence>
<comment type="similarity">
    <text evidence="1">Belongs to the short-chain dehydrogenases/reductases (SDR) family.</text>
</comment>
<proteinExistence type="inferred from homology"/>
<evidence type="ECO:0000313" key="7">
    <source>
        <dbReference type="Ensembl" id="ENSACLP00000035256.2"/>
    </source>
</evidence>
<evidence type="ECO:0000313" key="8">
    <source>
        <dbReference type="Proteomes" id="UP000265100"/>
    </source>
</evidence>
<organism evidence="7 8">
    <name type="scientific">Astatotilapia calliptera</name>
    <name type="common">Eastern happy</name>
    <name type="synonym">Chromis callipterus</name>
    <dbReference type="NCBI Taxonomy" id="8154"/>
    <lineage>
        <taxon>Eukaryota</taxon>
        <taxon>Metazoa</taxon>
        <taxon>Chordata</taxon>
        <taxon>Craniata</taxon>
        <taxon>Vertebrata</taxon>
        <taxon>Euteleostomi</taxon>
        <taxon>Actinopterygii</taxon>
        <taxon>Neopterygii</taxon>
        <taxon>Teleostei</taxon>
        <taxon>Neoteleostei</taxon>
        <taxon>Acanthomorphata</taxon>
        <taxon>Ovalentaria</taxon>
        <taxon>Cichlomorphae</taxon>
        <taxon>Cichliformes</taxon>
        <taxon>Cichlidae</taxon>
        <taxon>African cichlids</taxon>
        <taxon>Pseudocrenilabrinae</taxon>
        <taxon>Haplochromini</taxon>
        <taxon>Astatotilapia</taxon>
    </lineage>
</organism>
<dbReference type="PANTHER" id="PTHR44668:SF4">
    <property type="entry name" value="DEHYDROGENASE_REDUCTASE SDR FAMILY MEMBER 7C-A"/>
    <property type="match status" value="1"/>
</dbReference>
<dbReference type="InterPro" id="IPR036291">
    <property type="entry name" value="NAD(P)-bd_dom_sf"/>
</dbReference>
<dbReference type="GO" id="GO:0006874">
    <property type="term" value="P:intracellular calcium ion homeostasis"/>
    <property type="evidence" value="ECO:0007669"/>
    <property type="project" value="TreeGrafter"/>
</dbReference>
<reference evidence="7" key="3">
    <citation type="submission" date="2025-08" db="UniProtKB">
        <authorList>
            <consortium name="Ensembl"/>
        </authorList>
    </citation>
    <scope>IDENTIFICATION</scope>
</reference>
<keyword evidence="6" id="KW-0812">Transmembrane</keyword>
<dbReference type="Ensembl" id="ENSACLT00000036085.2">
    <property type="protein sequence ID" value="ENSACLP00000035256.2"/>
    <property type="gene ID" value="ENSACLG00000023870.2"/>
</dbReference>
<feature type="transmembrane region" description="Helical" evidence="6">
    <location>
        <begin position="6"/>
        <end position="23"/>
    </location>
</feature>
<evidence type="ECO:0000256" key="5">
    <source>
        <dbReference type="SAM" id="MobiDB-lite"/>
    </source>
</evidence>
<dbReference type="Gene3D" id="3.40.50.720">
    <property type="entry name" value="NAD(P)-binding Rossmann-like Domain"/>
    <property type="match status" value="1"/>
</dbReference>
<evidence type="ECO:0000256" key="2">
    <source>
        <dbReference type="ARBA" id="ARBA00022857"/>
    </source>
</evidence>
<dbReference type="GeneTree" id="ENSGT00940000157100"/>
<keyword evidence="8" id="KW-1185">Reference proteome</keyword>
<feature type="compositionally biased region" description="Polar residues" evidence="5">
    <location>
        <begin position="127"/>
        <end position="138"/>
    </location>
</feature>
<dbReference type="PANTHER" id="PTHR44668">
    <property type="match status" value="1"/>
</dbReference>
<name>A0A3P8R204_ASTCA</name>
<dbReference type="Bgee" id="ENSACLG00000023870">
    <property type="expression patterns" value="Expressed in muscle tissue and 2 other cell types or tissues"/>
</dbReference>
<evidence type="ECO:0000256" key="1">
    <source>
        <dbReference type="ARBA" id="ARBA00006484"/>
    </source>
</evidence>
<reference evidence="8" key="2">
    <citation type="submission" date="2023-03" db="EMBL/GenBank/DDBJ databases">
        <authorList>
            <consortium name="Wellcome Sanger Institute Data Sharing"/>
        </authorList>
    </citation>
    <scope>NUCLEOTIDE SEQUENCE [LARGE SCALE GENOMIC DNA]</scope>
</reference>
<accession>A0A3P8R204</accession>
<dbReference type="Proteomes" id="UP000265100">
    <property type="component" value="Chromosome 8"/>
</dbReference>
<dbReference type="STRING" id="8154.ENSACLP00000035256"/>
<keyword evidence="6" id="KW-1133">Transmembrane helix</keyword>
<keyword evidence="4" id="KW-0520">NAD</keyword>
<dbReference type="SUPFAM" id="SSF51735">
    <property type="entry name" value="NAD(P)-binding Rossmann-fold domains"/>
    <property type="match status" value="1"/>
</dbReference>
<sequence>MGLPSVIVLPLLIVVAAGVYYIYNEILHFMSKSLVRNKVVVITDAVSGVGTECARLFHKGGARLILCGTGWDKLESLYDSLTTDADPREVRNLSVTHGNATGYHGQRTGYHGNGPVTMADRYITRNHGNGTVNHNNACKRNGKDSKRMATDS</sequence>
<evidence type="ECO:0000256" key="3">
    <source>
        <dbReference type="ARBA" id="ARBA00023002"/>
    </source>
</evidence>
<evidence type="ECO:0000256" key="6">
    <source>
        <dbReference type="SAM" id="Phobius"/>
    </source>
</evidence>
<dbReference type="AlphaFoldDB" id="A0A3P8R204"/>
<feature type="region of interest" description="Disordered" evidence="5">
    <location>
        <begin position="127"/>
        <end position="152"/>
    </location>
</feature>
<dbReference type="GO" id="GO:0016616">
    <property type="term" value="F:oxidoreductase activity, acting on the CH-OH group of donors, NAD or NADP as acceptor"/>
    <property type="evidence" value="ECO:0007669"/>
    <property type="project" value="TreeGrafter"/>
</dbReference>
<feature type="compositionally biased region" description="Basic and acidic residues" evidence="5">
    <location>
        <begin position="141"/>
        <end position="152"/>
    </location>
</feature>
<keyword evidence="6" id="KW-0472">Membrane</keyword>
<dbReference type="InterPro" id="IPR052148">
    <property type="entry name" value="SDR_family_member_7C"/>
</dbReference>